<accession>A0A4R2IBA3</accession>
<dbReference type="RefSeq" id="WP_131994387.1">
    <property type="nucleotide sequence ID" value="NZ_SLWQ01000002.1"/>
</dbReference>
<dbReference type="AlphaFoldDB" id="A0A4R2IBA3"/>
<comment type="caution">
    <text evidence="2">The sequence shown here is derived from an EMBL/GenBank/DDBJ whole genome shotgun (WGS) entry which is preliminary data.</text>
</comment>
<name>A0A4R2IBA3_9GAMM</name>
<evidence type="ECO:0000313" key="2">
    <source>
        <dbReference type="EMBL" id="TCO41781.1"/>
    </source>
</evidence>
<evidence type="ECO:0000256" key="1">
    <source>
        <dbReference type="SAM" id="Phobius"/>
    </source>
</evidence>
<keyword evidence="1" id="KW-0472">Membrane</keyword>
<feature type="transmembrane region" description="Helical" evidence="1">
    <location>
        <begin position="36"/>
        <end position="58"/>
    </location>
</feature>
<keyword evidence="1" id="KW-0812">Transmembrane</keyword>
<evidence type="ECO:0000313" key="3">
    <source>
        <dbReference type="Proteomes" id="UP000294862"/>
    </source>
</evidence>
<gene>
    <name evidence="2" type="ORF">EV148_102132</name>
</gene>
<proteinExistence type="predicted"/>
<keyword evidence="1" id="KW-1133">Transmembrane helix</keyword>
<dbReference type="Proteomes" id="UP000294862">
    <property type="component" value="Unassembled WGS sequence"/>
</dbReference>
<feature type="transmembrane region" description="Helical" evidence="1">
    <location>
        <begin position="78"/>
        <end position="98"/>
    </location>
</feature>
<keyword evidence="3" id="KW-1185">Reference proteome</keyword>
<reference evidence="2 3" key="1">
    <citation type="journal article" date="2015" name="Stand. Genomic Sci.">
        <title>Genomic Encyclopedia of Bacterial and Archaeal Type Strains, Phase III: the genomes of soil and plant-associated and newly described type strains.</title>
        <authorList>
            <person name="Whitman W.B."/>
            <person name="Woyke T."/>
            <person name="Klenk H.P."/>
            <person name="Zhou Y."/>
            <person name="Lilburn T.G."/>
            <person name="Beck B.J."/>
            <person name="De Vos P."/>
            <person name="Vandamme P."/>
            <person name="Eisen J.A."/>
            <person name="Garrity G."/>
            <person name="Hugenholtz P."/>
            <person name="Kyrpides N.C."/>
        </authorList>
    </citation>
    <scope>NUCLEOTIDE SEQUENCE [LARGE SCALE GENOMIC DNA]</scope>
    <source>
        <strain evidence="2 3">A3</strain>
    </source>
</reference>
<organism evidence="2 3">
    <name type="scientific">Dokdonella fugitiva</name>
    <dbReference type="NCBI Taxonomy" id="328517"/>
    <lineage>
        <taxon>Bacteria</taxon>
        <taxon>Pseudomonadati</taxon>
        <taxon>Pseudomonadota</taxon>
        <taxon>Gammaproteobacteria</taxon>
        <taxon>Lysobacterales</taxon>
        <taxon>Rhodanobacteraceae</taxon>
        <taxon>Dokdonella</taxon>
    </lineage>
</organism>
<protein>
    <submittedName>
        <fullName evidence="2">Uncharacterized protein</fullName>
    </submittedName>
</protein>
<dbReference type="EMBL" id="SLWQ01000002">
    <property type="protein sequence ID" value="TCO41781.1"/>
    <property type="molecule type" value="Genomic_DNA"/>
</dbReference>
<dbReference type="OrthoDB" id="6049234at2"/>
<sequence>MSAGPPGRAVAKSDGGESALQSMLPHVFDTLRREPAVAITLAYLLVAMAGIFYNYWFYRAFGIPVLTLSQISDFLVAGLQQPMALVLVLSTFPLCWLMDKVNARSRRKHLALIRELRALPTAGHWQAWRLRALEWRVGALWYTRLGYAAVVAAYGWTFVGLYAKARADALQRGEGARVEVWLSGEHDALPASSPAGWSYLGAVANYVFVYDRAGQRAVVLPVNAIARMEPHALPSGPAVFAAPAR</sequence>